<sequence>MPKILKIIMQISVLFIFYYIGKTIQELFSLFIPGSIIGMLLFFGLLTARWIRVEWVEDGIDLLIKDMPIFFVPVTVGVVQYLDFFIGKGSLMIPLIILSTFLVILSGSLITSLLVKKDGHTYE</sequence>
<gene>
    <name evidence="7" type="ORF">SAMN05216179_3065</name>
</gene>
<dbReference type="InterPro" id="IPR005538">
    <property type="entry name" value="LrgA/CidA"/>
</dbReference>
<dbReference type="GO" id="GO:0005886">
    <property type="term" value="C:plasma membrane"/>
    <property type="evidence" value="ECO:0007669"/>
    <property type="project" value="UniProtKB-SubCell"/>
</dbReference>
<dbReference type="EMBL" id="FRCZ01000006">
    <property type="protein sequence ID" value="SHN28515.1"/>
    <property type="molecule type" value="Genomic_DNA"/>
</dbReference>
<dbReference type="PANTHER" id="PTHR33931">
    <property type="entry name" value="HOLIN-LIKE PROTEIN CIDA-RELATED"/>
    <property type="match status" value="1"/>
</dbReference>
<feature type="transmembrane region" description="Helical" evidence="6">
    <location>
        <begin position="5"/>
        <end position="21"/>
    </location>
</feature>
<dbReference type="PANTHER" id="PTHR33931:SF2">
    <property type="entry name" value="HOLIN-LIKE PROTEIN CIDA"/>
    <property type="match status" value="1"/>
</dbReference>
<evidence type="ECO:0000256" key="2">
    <source>
        <dbReference type="ARBA" id="ARBA00022475"/>
    </source>
</evidence>
<evidence type="ECO:0000313" key="8">
    <source>
        <dbReference type="Proteomes" id="UP000184184"/>
    </source>
</evidence>
<dbReference type="AlphaFoldDB" id="A0A1M7QCV1"/>
<evidence type="ECO:0000256" key="4">
    <source>
        <dbReference type="ARBA" id="ARBA00022989"/>
    </source>
</evidence>
<reference evidence="7 8" key="1">
    <citation type="submission" date="2016-11" db="EMBL/GenBank/DDBJ databases">
        <authorList>
            <person name="Jaros S."/>
            <person name="Januszkiewicz K."/>
            <person name="Wedrychowicz H."/>
        </authorList>
    </citation>
    <scope>NUCLEOTIDE SEQUENCE [LARGE SCALE GENOMIC DNA]</scope>
    <source>
        <strain evidence="7 8">CGMCC 1.10681</strain>
    </source>
</reference>
<keyword evidence="4 6" id="KW-1133">Transmembrane helix</keyword>
<evidence type="ECO:0000256" key="3">
    <source>
        <dbReference type="ARBA" id="ARBA00022692"/>
    </source>
</evidence>
<proteinExistence type="predicted"/>
<evidence type="ECO:0000256" key="6">
    <source>
        <dbReference type="SAM" id="Phobius"/>
    </source>
</evidence>
<dbReference type="Proteomes" id="UP000184184">
    <property type="component" value="Unassembled WGS sequence"/>
</dbReference>
<name>A0A1M7QCV1_9BACI</name>
<comment type="subcellular location">
    <subcellularLocation>
        <location evidence="1">Cell membrane</location>
        <topology evidence="1">Multi-pass membrane protein</topology>
    </subcellularLocation>
</comment>
<keyword evidence="5 6" id="KW-0472">Membrane</keyword>
<accession>A0A1M7QCV1</accession>
<dbReference type="RefSeq" id="WP_073202709.1">
    <property type="nucleotide sequence ID" value="NZ_FRCZ01000006.1"/>
</dbReference>
<keyword evidence="3 6" id="KW-0812">Transmembrane</keyword>
<keyword evidence="8" id="KW-1185">Reference proteome</keyword>
<evidence type="ECO:0000313" key="7">
    <source>
        <dbReference type="EMBL" id="SHN28515.1"/>
    </source>
</evidence>
<dbReference type="OrthoDB" id="3176438at2"/>
<evidence type="ECO:0000256" key="5">
    <source>
        <dbReference type="ARBA" id="ARBA00023136"/>
    </source>
</evidence>
<dbReference type="NCBIfam" id="NF002460">
    <property type="entry name" value="PRK01658.1"/>
    <property type="match status" value="1"/>
</dbReference>
<dbReference type="Pfam" id="PF03788">
    <property type="entry name" value="LrgA"/>
    <property type="match status" value="1"/>
</dbReference>
<feature type="transmembrane region" description="Helical" evidence="6">
    <location>
        <begin position="92"/>
        <end position="115"/>
    </location>
</feature>
<feature type="transmembrane region" description="Helical" evidence="6">
    <location>
        <begin position="69"/>
        <end position="86"/>
    </location>
</feature>
<feature type="transmembrane region" description="Helical" evidence="6">
    <location>
        <begin position="27"/>
        <end position="48"/>
    </location>
</feature>
<protein>
    <submittedName>
        <fullName evidence="7">Holin-like protein</fullName>
    </submittedName>
</protein>
<keyword evidence="2" id="KW-1003">Cell membrane</keyword>
<evidence type="ECO:0000256" key="1">
    <source>
        <dbReference type="ARBA" id="ARBA00004651"/>
    </source>
</evidence>
<organism evidence="7 8">
    <name type="scientific">Gracilibacillus kekensis</name>
    <dbReference type="NCBI Taxonomy" id="1027249"/>
    <lineage>
        <taxon>Bacteria</taxon>
        <taxon>Bacillati</taxon>
        <taxon>Bacillota</taxon>
        <taxon>Bacilli</taxon>
        <taxon>Bacillales</taxon>
        <taxon>Bacillaceae</taxon>
        <taxon>Gracilibacillus</taxon>
    </lineage>
</organism>